<dbReference type="InterPro" id="IPR011527">
    <property type="entry name" value="ABC1_TM_dom"/>
</dbReference>
<accession>A0AAQ4ETU0</accession>
<dbReference type="GO" id="GO:0016887">
    <property type="term" value="F:ATP hydrolysis activity"/>
    <property type="evidence" value="ECO:0007669"/>
    <property type="project" value="InterPro"/>
</dbReference>
<keyword evidence="7 9" id="KW-1133">Transmembrane helix</keyword>
<organism evidence="12 13">
    <name type="scientific">Amblyomma americanum</name>
    <name type="common">Lone star tick</name>
    <dbReference type="NCBI Taxonomy" id="6943"/>
    <lineage>
        <taxon>Eukaryota</taxon>
        <taxon>Metazoa</taxon>
        <taxon>Ecdysozoa</taxon>
        <taxon>Arthropoda</taxon>
        <taxon>Chelicerata</taxon>
        <taxon>Arachnida</taxon>
        <taxon>Acari</taxon>
        <taxon>Parasitiformes</taxon>
        <taxon>Ixodida</taxon>
        <taxon>Ixodoidea</taxon>
        <taxon>Ixodidae</taxon>
        <taxon>Amblyomminae</taxon>
        <taxon>Amblyomma</taxon>
    </lineage>
</organism>
<evidence type="ECO:0000256" key="4">
    <source>
        <dbReference type="ARBA" id="ARBA00022737"/>
    </source>
</evidence>
<evidence type="ECO:0000313" key="12">
    <source>
        <dbReference type="EMBL" id="KAK8778122.1"/>
    </source>
</evidence>
<evidence type="ECO:0000313" key="13">
    <source>
        <dbReference type="Proteomes" id="UP001321473"/>
    </source>
</evidence>
<name>A0AAQ4ETU0_AMBAM</name>
<dbReference type="Proteomes" id="UP001321473">
    <property type="component" value="Unassembled WGS sequence"/>
</dbReference>
<dbReference type="FunFam" id="3.40.50.300:FF:000163">
    <property type="entry name" value="Multidrug resistance-associated protein member 4"/>
    <property type="match status" value="1"/>
</dbReference>
<dbReference type="InterPro" id="IPR036640">
    <property type="entry name" value="ABC1_TM_sf"/>
</dbReference>
<comment type="caution">
    <text evidence="12">The sequence shown here is derived from an EMBL/GenBank/DDBJ whole genome shotgun (WGS) entry which is preliminary data.</text>
</comment>
<dbReference type="PANTHER" id="PTHR24223">
    <property type="entry name" value="ATP-BINDING CASSETTE SUB-FAMILY C"/>
    <property type="match status" value="1"/>
</dbReference>
<evidence type="ECO:0000256" key="5">
    <source>
        <dbReference type="ARBA" id="ARBA00022741"/>
    </source>
</evidence>
<comment type="subcellular location">
    <subcellularLocation>
        <location evidence="1">Vacuole membrane</location>
        <topology evidence="1">Multi-pass membrane protein</topology>
    </subcellularLocation>
</comment>
<evidence type="ECO:0000259" key="11">
    <source>
        <dbReference type="PROSITE" id="PS50929"/>
    </source>
</evidence>
<keyword evidence="2" id="KW-0813">Transport</keyword>
<dbReference type="CDD" id="cd03244">
    <property type="entry name" value="ABCC_MRP_domain2"/>
    <property type="match status" value="1"/>
</dbReference>
<dbReference type="AlphaFoldDB" id="A0AAQ4ETU0"/>
<dbReference type="Pfam" id="PF00664">
    <property type="entry name" value="ABC_membrane"/>
    <property type="match status" value="1"/>
</dbReference>
<feature type="transmembrane region" description="Helical" evidence="9">
    <location>
        <begin position="339"/>
        <end position="358"/>
    </location>
</feature>
<dbReference type="Gene3D" id="1.20.1560.10">
    <property type="entry name" value="ABC transporter type 1, transmembrane domain"/>
    <property type="match status" value="1"/>
</dbReference>
<dbReference type="GO" id="GO:0140359">
    <property type="term" value="F:ABC-type transporter activity"/>
    <property type="evidence" value="ECO:0007669"/>
    <property type="project" value="InterPro"/>
</dbReference>
<dbReference type="PROSITE" id="PS00211">
    <property type="entry name" value="ABC_TRANSPORTER_1"/>
    <property type="match status" value="1"/>
</dbReference>
<dbReference type="SUPFAM" id="SSF52540">
    <property type="entry name" value="P-loop containing nucleoside triphosphate hydrolases"/>
    <property type="match status" value="1"/>
</dbReference>
<keyword evidence="4" id="KW-0677">Repeat</keyword>
<feature type="transmembrane region" description="Helical" evidence="9">
    <location>
        <begin position="156"/>
        <end position="177"/>
    </location>
</feature>
<gene>
    <name evidence="12" type="ORF">V5799_020539</name>
</gene>
<evidence type="ECO:0000256" key="3">
    <source>
        <dbReference type="ARBA" id="ARBA00022692"/>
    </source>
</evidence>
<reference evidence="12 13" key="1">
    <citation type="journal article" date="2023" name="Arcadia Sci">
        <title>De novo assembly of a long-read Amblyomma americanum tick genome.</title>
        <authorList>
            <person name="Chou S."/>
            <person name="Poskanzer K.E."/>
            <person name="Rollins M."/>
            <person name="Thuy-Boun P.S."/>
        </authorList>
    </citation>
    <scope>NUCLEOTIDE SEQUENCE [LARGE SCALE GENOMIC DNA]</scope>
    <source>
        <strain evidence="12">F_SG_1</strain>
        <tissue evidence="12">Salivary glands</tissue>
    </source>
</reference>
<dbReference type="InterPro" id="IPR003593">
    <property type="entry name" value="AAA+_ATPase"/>
</dbReference>
<evidence type="ECO:0000256" key="9">
    <source>
        <dbReference type="SAM" id="Phobius"/>
    </source>
</evidence>
<dbReference type="GO" id="GO:0005524">
    <property type="term" value="F:ATP binding"/>
    <property type="evidence" value="ECO:0007669"/>
    <property type="project" value="UniProtKB-KW"/>
</dbReference>
<dbReference type="EMBL" id="JARKHS020011091">
    <property type="protein sequence ID" value="KAK8778122.1"/>
    <property type="molecule type" value="Genomic_DNA"/>
</dbReference>
<evidence type="ECO:0000256" key="8">
    <source>
        <dbReference type="ARBA" id="ARBA00023136"/>
    </source>
</evidence>
<feature type="domain" description="ABC transporter" evidence="10">
    <location>
        <begin position="447"/>
        <end position="682"/>
    </location>
</feature>
<dbReference type="PROSITE" id="PS50929">
    <property type="entry name" value="ABC_TM1F"/>
    <property type="match status" value="1"/>
</dbReference>
<dbReference type="PROSITE" id="PS50893">
    <property type="entry name" value="ABC_TRANSPORTER_2"/>
    <property type="match status" value="1"/>
</dbReference>
<keyword evidence="6" id="KW-0067">ATP-binding</keyword>
<dbReference type="Pfam" id="PF00005">
    <property type="entry name" value="ABC_tran"/>
    <property type="match status" value="1"/>
</dbReference>
<dbReference type="InterPro" id="IPR050173">
    <property type="entry name" value="ABC_transporter_C-like"/>
</dbReference>
<evidence type="ECO:0000256" key="7">
    <source>
        <dbReference type="ARBA" id="ARBA00022989"/>
    </source>
</evidence>
<keyword evidence="3 9" id="KW-0812">Transmembrane</keyword>
<dbReference type="GO" id="GO:0005774">
    <property type="term" value="C:vacuolar membrane"/>
    <property type="evidence" value="ECO:0007669"/>
    <property type="project" value="UniProtKB-SubCell"/>
</dbReference>
<dbReference type="InterPro" id="IPR017871">
    <property type="entry name" value="ABC_transporter-like_CS"/>
</dbReference>
<keyword evidence="5" id="KW-0547">Nucleotide-binding</keyword>
<keyword evidence="8 9" id="KW-0472">Membrane</keyword>
<dbReference type="SUPFAM" id="SSF90123">
    <property type="entry name" value="ABC transporter transmembrane region"/>
    <property type="match status" value="1"/>
</dbReference>
<feature type="transmembrane region" description="Helical" evidence="9">
    <location>
        <begin position="103"/>
        <end position="136"/>
    </location>
</feature>
<dbReference type="SMART" id="SM00382">
    <property type="entry name" value="AAA"/>
    <property type="match status" value="1"/>
</dbReference>
<feature type="domain" description="ABC transmembrane type-1" evidence="11">
    <location>
        <begin position="113"/>
        <end position="407"/>
    </location>
</feature>
<protein>
    <submittedName>
        <fullName evidence="12">Uncharacterized protein</fullName>
    </submittedName>
</protein>
<proteinExistence type="predicted"/>
<sequence>MEQEYLLTRFVVCNEDVFLGHVDKLLVVTNQSVVRFESLHELIADPRCPKTLLSGSGPQSSSKDHLDQMCYALLDDKTGAMGKLTTEETRDADLGTLSLRRSLVAMCGVSLPLALLSIVARAVTVAILLFCIKMWLDTSVSRATGDSGANSSWITLLTILALCDLFFSSLGGFLLALSCRRLSARLHEDMLRRVLLCPVSFFEASPRGRLLNRFSGDLDLVDCQLYITVKEVLQALTVVVARLAVVGTQVPAACVLGLLATGVYITAVVAAVRTSNVFRSLENACMSRVLQHVAETRDSMSSVRCYGAVSLFCRRFYRLIDGAMRYSWAMIACVRFTRVTGSLAGLSAVFAAVLALSISSSPHTITEDGLVLSTAISIPTMLSAMNAALFFAFISAVAFERAVEYTKLQPEDACDEDEAALKSKEKQFVQALHETGSQKAWPSGGNIVFENFTASYNSGLLSPVLKNVSFVITPREKVGIVGRTGAGKSSLILALLGVLAPSAGRIVIDGVDVALVRKRRLRSAITVIPQEPYMMKGTLRDNLDATKSHSDSQVWQALKRAHLADYVSRHPSGLLMEIDDGADNLSAGQRQLVCLARALLRRPRVLLLDEATSRMDGDTDQLVQRTLRQSFARCTVLTVAHRLHTVMHCDRILVMSEGSVAEFGTVAELAANPDSMFQTMTRAAGIDLSAVSKEGHIDRW</sequence>
<evidence type="ECO:0000256" key="1">
    <source>
        <dbReference type="ARBA" id="ARBA00004128"/>
    </source>
</evidence>
<dbReference type="PANTHER" id="PTHR24223:SF443">
    <property type="entry name" value="MULTIDRUG-RESISTANCE LIKE PROTEIN 1, ISOFORM I"/>
    <property type="match status" value="1"/>
</dbReference>
<feature type="transmembrane region" description="Helical" evidence="9">
    <location>
        <begin position="370"/>
        <end position="399"/>
    </location>
</feature>
<dbReference type="InterPro" id="IPR027417">
    <property type="entry name" value="P-loop_NTPase"/>
</dbReference>
<evidence type="ECO:0000259" key="10">
    <source>
        <dbReference type="PROSITE" id="PS50893"/>
    </source>
</evidence>
<evidence type="ECO:0000256" key="2">
    <source>
        <dbReference type="ARBA" id="ARBA00022448"/>
    </source>
</evidence>
<dbReference type="Gene3D" id="3.40.50.300">
    <property type="entry name" value="P-loop containing nucleotide triphosphate hydrolases"/>
    <property type="match status" value="1"/>
</dbReference>
<evidence type="ECO:0000256" key="6">
    <source>
        <dbReference type="ARBA" id="ARBA00022840"/>
    </source>
</evidence>
<dbReference type="InterPro" id="IPR003439">
    <property type="entry name" value="ABC_transporter-like_ATP-bd"/>
</dbReference>
<keyword evidence="13" id="KW-1185">Reference proteome</keyword>